<dbReference type="Gene3D" id="1.25.40.10">
    <property type="entry name" value="Tetratricopeptide repeat domain"/>
    <property type="match status" value="1"/>
</dbReference>
<dbReference type="Proteomes" id="UP000663842">
    <property type="component" value="Unassembled WGS sequence"/>
</dbReference>
<comment type="caution">
    <text evidence="2">The sequence shown here is derived from an EMBL/GenBank/DDBJ whole genome shotgun (WGS) entry which is preliminary data.</text>
</comment>
<dbReference type="AlphaFoldDB" id="A0A819K9Z4"/>
<dbReference type="Proteomes" id="UP000676336">
    <property type="component" value="Unassembled WGS sequence"/>
</dbReference>
<gene>
    <name evidence="1" type="ORF">SMN809_LOCUS7519</name>
    <name evidence="2" type="ORF">UXM345_LOCUS13016</name>
</gene>
<dbReference type="GO" id="GO:0030008">
    <property type="term" value="C:TRAPP complex"/>
    <property type="evidence" value="ECO:0007669"/>
    <property type="project" value="TreeGrafter"/>
</dbReference>
<protein>
    <submittedName>
        <fullName evidence="2">Uncharacterized protein</fullName>
    </submittedName>
</protein>
<dbReference type="EMBL" id="CAJOBI010002191">
    <property type="protein sequence ID" value="CAF3918096.1"/>
    <property type="molecule type" value="Genomic_DNA"/>
</dbReference>
<dbReference type="PANTHER" id="PTHR21581:SF6">
    <property type="entry name" value="TRAFFICKING PROTEIN PARTICLE COMPLEX SUBUNIT 12"/>
    <property type="match status" value="1"/>
</dbReference>
<dbReference type="InterPro" id="IPR011990">
    <property type="entry name" value="TPR-like_helical_dom_sf"/>
</dbReference>
<evidence type="ECO:0000313" key="3">
    <source>
        <dbReference type="Proteomes" id="UP000663842"/>
    </source>
</evidence>
<sequence>QSWMSSQSIWFAYDPNLASSIRTRLTDTETSDLWILDNVTSTPSPHIILDKYLGNPIQQITTKKSSEHENSYDPMRGDHQTIESLNNFLRRQCWRSAVDWTITYLIKYPQDYHIWFIRFACLIKLRLFQTIENEFETFGNLNSYTKLPFCLRLLHAELPIYMDSNHFHDGLDRLFRLLMITNTILSILPKDQTQLWHKRRLRILYSIANCYVLMKRVDLIISVIENQIIKNESIEQQIELYLLIVRILLQTGDDFNAQRAFDRALNLLSSKENLSKEFLSTKELFSLFRNEFSSNKLITSLQNPMELNNHSVMLLYMSKMKESLDLYEKLIRDNNENIHEAIIYNMCTIYELESFRFTQKKHDLIDYISKYIGDGFSLTALKL</sequence>
<accession>A0A819K9Z4</accession>
<organism evidence="2 3">
    <name type="scientific">Rotaria magnacalcarata</name>
    <dbReference type="NCBI Taxonomy" id="392030"/>
    <lineage>
        <taxon>Eukaryota</taxon>
        <taxon>Metazoa</taxon>
        <taxon>Spiralia</taxon>
        <taxon>Gnathifera</taxon>
        <taxon>Rotifera</taxon>
        <taxon>Eurotatoria</taxon>
        <taxon>Bdelloidea</taxon>
        <taxon>Philodinida</taxon>
        <taxon>Philodinidae</taxon>
        <taxon>Rotaria</taxon>
    </lineage>
</organism>
<name>A0A819K9Z4_9BILA</name>
<reference evidence="2" key="1">
    <citation type="submission" date="2021-02" db="EMBL/GenBank/DDBJ databases">
        <authorList>
            <person name="Nowell W R."/>
        </authorList>
    </citation>
    <scope>NUCLEOTIDE SEQUENCE</scope>
</reference>
<feature type="non-terminal residue" evidence="2">
    <location>
        <position position="1"/>
    </location>
</feature>
<evidence type="ECO:0000313" key="1">
    <source>
        <dbReference type="EMBL" id="CAF3918096.1"/>
    </source>
</evidence>
<dbReference type="PANTHER" id="PTHR21581">
    <property type="entry name" value="D-ALANYL-D-ALANINE CARBOXYPEPTIDASE"/>
    <property type="match status" value="1"/>
</dbReference>
<proteinExistence type="predicted"/>
<dbReference type="EMBL" id="CAJOBF010001387">
    <property type="protein sequence ID" value="CAF3945419.1"/>
    <property type="molecule type" value="Genomic_DNA"/>
</dbReference>
<evidence type="ECO:0000313" key="2">
    <source>
        <dbReference type="EMBL" id="CAF3945419.1"/>
    </source>
</evidence>
<dbReference type="GO" id="GO:0005794">
    <property type="term" value="C:Golgi apparatus"/>
    <property type="evidence" value="ECO:0007669"/>
    <property type="project" value="TreeGrafter"/>
</dbReference>